<proteinExistence type="predicted"/>
<protein>
    <submittedName>
        <fullName evidence="2">Uncharacterized protein</fullName>
    </submittedName>
</protein>
<dbReference type="Proteomes" id="UP001328107">
    <property type="component" value="Unassembled WGS sequence"/>
</dbReference>
<evidence type="ECO:0000313" key="3">
    <source>
        <dbReference type="Proteomes" id="UP001328107"/>
    </source>
</evidence>
<keyword evidence="1" id="KW-0472">Membrane</keyword>
<keyword evidence="3" id="KW-1185">Reference proteome</keyword>
<dbReference type="EMBL" id="BTRK01000006">
    <property type="protein sequence ID" value="GMR56550.1"/>
    <property type="molecule type" value="Genomic_DNA"/>
</dbReference>
<keyword evidence="1" id="KW-0812">Transmembrane</keyword>
<keyword evidence="1" id="KW-1133">Transmembrane helix</keyword>
<organism evidence="2 3">
    <name type="scientific">Pristionchus mayeri</name>
    <dbReference type="NCBI Taxonomy" id="1317129"/>
    <lineage>
        <taxon>Eukaryota</taxon>
        <taxon>Metazoa</taxon>
        <taxon>Ecdysozoa</taxon>
        <taxon>Nematoda</taxon>
        <taxon>Chromadorea</taxon>
        <taxon>Rhabditida</taxon>
        <taxon>Rhabditina</taxon>
        <taxon>Diplogasteromorpha</taxon>
        <taxon>Diplogasteroidea</taxon>
        <taxon>Neodiplogasteridae</taxon>
        <taxon>Pristionchus</taxon>
    </lineage>
</organism>
<evidence type="ECO:0000313" key="2">
    <source>
        <dbReference type="EMBL" id="GMR56550.1"/>
    </source>
</evidence>
<gene>
    <name evidence="2" type="ORF">PMAYCL1PPCAC_26745</name>
</gene>
<feature type="non-terminal residue" evidence="2">
    <location>
        <position position="1"/>
    </location>
</feature>
<evidence type="ECO:0000256" key="1">
    <source>
        <dbReference type="SAM" id="Phobius"/>
    </source>
</evidence>
<accession>A0AAN5IA00</accession>
<reference evidence="3" key="1">
    <citation type="submission" date="2022-10" db="EMBL/GenBank/DDBJ databases">
        <title>Genome assembly of Pristionchus species.</title>
        <authorList>
            <person name="Yoshida K."/>
            <person name="Sommer R.J."/>
        </authorList>
    </citation>
    <scope>NUCLEOTIDE SEQUENCE [LARGE SCALE GENOMIC DNA]</scope>
    <source>
        <strain evidence="3">RS5460</strain>
    </source>
</reference>
<dbReference type="AlphaFoldDB" id="A0AAN5IA00"/>
<name>A0AAN5IA00_9BILA</name>
<sequence>IAVVFVFTITTDHGLDDGLPLTMADIETTGTRILQHFLHYVSIALGILHTWRVCRVHDAGYMQALPVIIAAVFRQCSMWYPYHGIVLLACWYYFSARNYRRINFIVPRRR</sequence>
<comment type="caution">
    <text evidence="2">The sequence shown here is derived from an EMBL/GenBank/DDBJ whole genome shotgun (WGS) entry which is preliminary data.</text>
</comment>
<feature type="transmembrane region" description="Helical" evidence="1">
    <location>
        <begin position="78"/>
        <end position="94"/>
    </location>
</feature>